<sequence>MSRGDFVDVALPEDPVFLAVVRTFEVGVILHQTDNRNIHHLCHFDGFPHNHGNQFLRGGDYQDAVNRNGLEDSERNISGSRRHVDEHEIHILPDDFRPELLDRIGQNRTAPQHGICLVFQQQVDRHDVNLCFGSNGKQAILIGFRLSSDAEGFGDRRTRNIRIQNCGMIPPPIHFHRHQRGHQRFADATFAANDSNHLFHPTHDMRLFQEILRAGLTLRTGFPASGTVLVTCFTHRFLLL</sequence>
<protein>
    <submittedName>
        <fullName evidence="1">Uncharacterized protein</fullName>
    </submittedName>
</protein>
<dbReference type="AlphaFoldDB" id="A0A645GF93"/>
<reference evidence="1" key="1">
    <citation type="submission" date="2019-08" db="EMBL/GenBank/DDBJ databases">
        <authorList>
            <person name="Kucharzyk K."/>
            <person name="Murdoch R.W."/>
            <person name="Higgins S."/>
            <person name="Loffler F."/>
        </authorList>
    </citation>
    <scope>NUCLEOTIDE SEQUENCE</scope>
</reference>
<organism evidence="1">
    <name type="scientific">bioreactor metagenome</name>
    <dbReference type="NCBI Taxonomy" id="1076179"/>
    <lineage>
        <taxon>unclassified sequences</taxon>
        <taxon>metagenomes</taxon>
        <taxon>ecological metagenomes</taxon>
    </lineage>
</organism>
<comment type="caution">
    <text evidence="1">The sequence shown here is derived from an EMBL/GenBank/DDBJ whole genome shotgun (WGS) entry which is preliminary data.</text>
</comment>
<evidence type="ECO:0000313" key="1">
    <source>
        <dbReference type="EMBL" id="MPN22644.1"/>
    </source>
</evidence>
<accession>A0A645GF93</accession>
<dbReference type="EMBL" id="VSSQ01070928">
    <property type="protein sequence ID" value="MPN22644.1"/>
    <property type="molecule type" value="Genomic_DNA"/>
</dbReference>
<name>A0A645GF93_9ZZZZ</name>
<proteinExistence type="predicted"/>
<gene>
    <name evidence="1" type="ORF">SDC9_170027</name>
</gene>